<dbReference type="PATRIC" id="fig|45056.6.peg.244"/>
<dbReference type="Pfam" id="PF08241">
    <property type="entry name" value="Methyltransf_11"/>
    <property type="match status" value="1"/>
</dbReference>
<dbReference type="Gene3D" id="3.40.50.150">
    <property type="entry name" value="Vaccinia Virus protein VP39"/>
    <property type="match status" value="1"/>
</dbReference>
<evidence type="ECO:0000313" key="4">
    <source>
        <dbReference type="Proteomes" id="UP000054859"/>
    </source>
</evidence>
<dbReference type="STRING" id="45056.Lade_0238"/>
<accession>A0A0W0R3H2</accession>
<dbReference type="GO" id="GO:0032259">
    <property type="term" value="P:methylation"/>
    <property type="evidence" value="ECO:0007669"/>
    <property type="project" value="UniProtKB-KW"/>
</dbReference>
<evidence type="ECO:0000313" key="5">
    <source>
        <dbReference type="Proteomes" id="UP000281170"/>
    </source>
</evidence>
<dbReference type="SUPFAM" id="SSF53335">
    <property type="entry name" value="S-adenosyl-L-methionine-dependent methyltransferases"/>
    <property type="match status" value="1"/>
</dbReference>
<evidence type="ECO:0000259" key="1">
    <source>
        <dbReference type="Pfam" id="PF08241"/>
    </source>
</evidence>
<gene>
    <name evidence="2" type="ORF">Lade_0238</name>
    <name evidence="3" type="ORF">NCTC12735_01383</name>
</gene>
<dbReference type="KEGG" id="ladl:NCTC12735_01383"/>
<proteinExistence type="predicted"/>
<evidence type="ECO:0000313" key="2">
    <source>
        <dbReference type="EMBL" id="KTC65580.1"/>
    </source>
</evidence>
<dbReference type="OrthoDB" id="9787807at2"/>
<protein>
    <submittedName>
        <fullName evidence="2">Methyltransferase domain protein</fullName>
    </submittedName>
    <submittedName>
        <fullName evidence="3">SAM-dependent methyltransferase</fullName>
    </submittedName>
</protein>
<name>A0A0W0R3H2_9GAMM</name>
<feature type="domain" description="Methyltransferase type 11" evidence="1">
    <location>
        <begin position="105"/>
        <end position="169"/>
    </location>
</feature>
<reference evidence="2 4" key="1">
    <citation type="submission" date="2015-11" db="EMBL/GenBank/DDBJ databases">
        <title>Identification of large and diverse effector repertoires of 38 Legionella species.</title>
        <authorList>
            <person name="Burstein D."/>
            <person name="Amaro F."/>
            <person name="Zusman T."/>
            <person name="Lifshitz Z."/>
            <person name="Cohen O."/>
            <person name="Gilbert J.A."/>
            <person name="Pupko T."/>
            <person name="Shuman H.A."/>
            <person name="Segal G."/>
        </authorList>
    </citation>
    <scope>NUCLEOTIDE SEQUENCE [LARGE SCALE GENOMIC DNA]</scope>
    <source>
        <strain evidence="2 4">1762-AUS-E</strain>
    </source>
</reference>
<sequence length="228" mass="26360">MRKLVLWGHHVDEYQEMFDMTRADFNSSILEYGCGPSAINSELHKSNSHIVSCDPLFNLDKNKLINEVEQIFQKMVKRVEQDEEKFDFSSYGGLSGLIEKRKQGMKECFEDYNQGKEEKRYRSESGLELPFPDFTFDFALSSHYLFAALDNKDVDYYLQAIRELARVAKEVRIFPLVDRFGQLSPFVGPVLLGLQQENYGVEIREVAYRLQPKGNAMLRVCAQQCAVT</sequence>
<dbReference type="EMBL" id="LNKA01000001">
    <property type="protein sequence ID" value="KTC65580.1"/>
    <property type="molecule type" value="Genomic_DNA"/>
</dbReference>
<reference evidence="3 5" key="2">
    <citation type="submission" date="2018-12" db="EMBL/GenBank/DDBJ databases">
        <authorList>
            <consortium name="Pathogen Informatics"/>
        </authorList>
    </citation>
    <scope>NUCLEOTIDE SEQUENCE [LARGE SCALE GENOMIC DNA]</scope>
    <source>
        <strain evidence="3 5">NCTC12735</strain>
        <plasmid evidence="5">21</plasmid>
    </source>
</reference>
<dbReference type="InterPro" id="IPR029063">
    <property type="entry name" value="SAM-dependent_MTases_sf"/>
</dbReference>
<keyword evidence="3" id="KW-0614">Plasmid</keyword>
<dbReference type="AlphaFoldDB" id="A0A0W0R3H2"/>
<geneLocation type="plasmid" evidence="3 5">
    <name>21</name>
</geneLocation>
<keyword evidence="2" id="KW-0808">Transferase</keyword>
<keyword evidence="4" id="KW-1185">Reference proteome</keyword>
<evidence type="ECO:0000313" key="3">
    <source>
        <dbReference type="EMBL" id="VEH85748.1"/>
    </source>
</evidence>
<dbReference type="Proteomes" id="UP000281170">
    <property type="component" value="Plasmid 21"/>
</dbReference>
<keyword evidence="2" id="KW-0489">Methyltransferase</keyword>
<dbReference type="Proteomes" id="UP000054859">
    <property type="component" value="Unassembled WGS sequence"/>
</dbReference>
<dbReference type="InterPro" id="IPR013216">
    <property type="entry name" value="Methyltransf_11"/>
</dbReference>
<dbReference type="RefSeq" id="WP_058461330.1">
    <property type="nucleotide sequence ID" value="NZ_CAAAHS010000008.1"/>
</dbReference>
<dbReference type="EMBL" id="LR134430">
    <property type="protein sequence ID" value="VEH85748.1"/>
    <property type="molecule type" value="Genomic_DNA"/>
</dbReference>
<organism evidence="2 4">
    <name type="scientific">Legionella adelaidensis</name>
    <dbReference type="NCBI Taxonomy" id="45056"/>
    <lineage>
        <taxon>Bacteria</taxon>
        <taxon>Pseudomonadati</taxon>
        <taxon>Pseudomonadota</taxon>
        <taxon>Gammaproteobacteria</taxon>
        <taxon>Legionellales</taxon>
        <taxon>Legionellaceae</taxon>
        <taxon>Legionella</taxon>
    </lineage>
</organism>
<dbReference type="GO" id="GO:0008757">
    <property type="term" value="F:S-adenosylmethionine-dependent methyltransferase activity"/>
    <property type="evidence" value="ECO:0007669"/>
    <property type="project" value="InterPro"/>
</dbReference>